<accession>A0AAD7TQQ2</accession>
<dbReference type="Proteomes" id="UP001215151">
    <property type="component" value="Unassembled WGS sequence"/>
</dbReference>
<dbReference type="Pfam" id="PF06985">
    <property type="entry name" value="HET"/>
    <property type="match status" value="1"/>
</dbReference>
<feature type="domain" description="DUF8212" evidence="2">
    <location>
        <begin position="236"/>
        <end position="370"/>
    </location>
</feature>
<dbReference type="AlphaFoldDB" id="A0AAD7TQQ2"/>
<gene>
    <name evidence="3" type="ORF">ONZ51_g7143</name>
</gene>
<proteinExistence type="predicted"/>
<reference evidence="3" key="1">
    <citation type="submission" date="2022-11" db="EMBL/GenBank/DDBJ databases">
        <title>Genome Sequence of Cubamyces cubensis.</title>
        <authorList>
            <person name="Buettner E."/>
        </authorList>
    </citation>
    <scope>NUCLEOTIDE SEQUENCE</scope>
    <source>
        <strain evidence="3">MPL-01</strain>
    </source>
</reference>
<protein>
    <recommendedName>
        <fullName evidence="5">Vegetative incompatibility protein HET-E-1</fullName>
    </recommendedName>
</protein>
<dbReference type="PANTHER" id="PTHR10622">
    <property type="entry name" value="HET DOMAIN-CONTAINING PROTEIN"/>
    <property type="match status" value="1"/>
</dbReference>
<dbReference type="PANTHER" id="PTHR10622:SF12">
    <property type="entry name" value="HET DOMAIN-CONTAINING PROTEIN"/>
    <property type="match status" value="1"/>
</dbReference>
<sequence length="489" mass="55691">MRLLNTETYQLHTFPSADITPPYAILSHCWDATGEVTFADIQHLPRARTMSGWSKVENACAVALQKHQCEWLWMDTCCIDKGSSAELSEAINSMFAWYLRSKICLAYLNDVPTCENIVERIRHMRASRWFTRGWTLQELIAPAQDVVFLSEDWVKLGTRCDLASFLADLTQIDRGVLVESGGRQDWHLARLRAISVAERMSWAAGRDTTRPEDKAYSLMGLFDVNMPVLYGEGADKAFRRLQQEIIRDSFDHSIFAWGVRSPSSDFPPWPYYQPMVKHAHSDKLVCRISWSHGALLASSPDDFRYSAGLKGESLVKLTDALRLSDIGEPHFYPTNYGIRIQLPLCFLGARDSWQLYHALLACSTLSDPDARIGLLLLRIPGTDVYYCMNISDLEARSSEVRSRAVEHSKLSLQSRRPIFPSAWKLSTIYIRDYVPVPSAPLWTNGYLNPTAYQRTSPRGIERPRPPSPYLFANLPRGMLSRLASKLWFK</sequence>
<evidence type="ECO:0000259" key="1">
    <source>
        <dbReference type="Pfam" id="PF06985"/>
    </source>
</evidence>
<evidence type="ECO:0000313" key="4">
    <source>
        <dbReference type="Proteomes" id="UP001215151"/>
    </source>
</evidence>
<keyword evidence="4" id="KW-1185">Reference proteome</keyword>
<dbReference type="Pfam" id="PF26640">
    <property type="entry name" value="DUF8212"/>
    <property type="match status" value="1"/>
</dbReference>
<dbReference type="InterPro" id="IPR010730">
    <property type="entry name" value="HET"/>
</dbReference>
<dbReference type="EMBL" id="JAPEVG010000185">
    <property type="protein sequence ID" value="KAJ8474536.1"/>
    <property type="molecule type" value="Genomic_DNA"/>
</dbReference>
<evidence type="ECO:0000259" key="2">
    <source>
        <dbReference type="Pfam" id="PF26640"/>
    </source>
</evidence>
<organism evidence="3 4">
    <name type="scientific">Trametes cubensis</name>
    <dbReference type="NCBI Taxonomy" id="1111947"/>
    <lineage>
        <taxon>Eukaryota</taxon>
        <taxon>Fungi</taxon>
        <taxon>Dikarya</taxon>
        <taxon>Basidiomycota</taxon>
        <taxon>Agaricomycotina</taxon>
        <taxon>Agaricomycetes</taxon>
        <taxon>Polyporales</taxon>
        <taxon>Polyporaceae</taxon>
        <taxon>Trametes</taxon>
    </lineage>
</organism>
<comment type="caution">
    <text evidence="3">The sequence shown here is derived from an EMBL/GenBank/DDBJ whole genome shotgun (WGS) entry which is preliminary data.</text>
</comment>
<dbReference type="InterPro" id="IPR058525">
    <property type="entry name" value="DUF8212"/>
</dbReference>
<evidence type="ECO:0008006" key="5">
    <source>
        <dbReference type="Google" id="ProtNLM"/>
    </source>
</evidence>
<feature type="domain" description="Heterokaryon incompatibility" evidence="1">
    <location>
        <begin position="23"/>
        <end position="110"/>
    </location>
</feature>
<evidence type="ECO:0000313" key="3">
    <source>
        <dbReference type="EMBL" id="KAJ8474536.1"/>
    </source>
</evidence>
<name>A0AAD7TQQ2_9APHY</name>